<organism evidence="2 3">
    <name type="scientific">Rufibacter radiotolerans</name>
    <dbReference type="NCBI Taxonomy" id="1379910"/>
    <lineage>
        <taxon>Bacteria</taxon>
        <taxon>Pseudomonadati</taxon>
        <taxon>Bacteroidota</taxon>
        <taxon>Cytophagia</taxon>
        <taxon>Cytophagales</taxon>
        <taxon>Hymenobacteraceae</taxon>
        <taxon>Rufibacter</taxon>
    </lineage>
</organism>
<protein>
    <recommendedName>
        <fullName evidence="4">Lipocalin-like domain-containing protein</fullName>
    </recommendedName>
</protein>
<evidence type="ECO:0000313" key="3">
    <source>
        <dbReference type="Proteomes" id="UP000036458"/>
    </source>
</evidence>
<reference evidence="2 3" key="1">
    <citation type="submission" date="2015-01" db="EMBL/GenBank/DDBJ databases">
        <title>Rufibacter sp./DG31D/ whole genome sequencing.</title>
        <authorList>
            <person name="Kim M.K."/>
            <person name="Srinivasan S."/>
            <person name="Lee J.-J."/>
        </authorList>
    </citation>
    <scope>NUCLEOTIDE SEQUENCE [LARGE SCALE GENOMIC DNA]</scope>
    <source>
        <strain evidence="2 3">DG31D</strain>
    </source>
</reference>
<evidence type="ECO:0000256" key="1">
    <source>
        <dbReference type="SAM" id="SignalP"/>
    </source>
</evidence>
<dbReference type="AlphaFoldDB" id="A0A0H4VLV5"/>
<dbReference type="EMBL" id="CP010777">
    <property type="protein sequence ID" value="AKQ44709.1"/>
    <property type="molecule type" value="Genomic_DNA"/>
</dbReference>
<dbReference type="RefSeq" id="WP_048919495.1">
    <property type="nucleotide sequence ID" value="NZ_CP010777.1"/>
</dbReference>
<keyword evidence="1" id="KW-0732">Signal</keyword>
<evidence type="ECO:0000313" key="2">
    <source>
        <dbReference type="EMBL" id="AKQ44709.1"/>
    </source>
</evidence>
<dbReference type="Proteomes" id="UP000036458">
    <property type="component" value="Chromosome"/>
</dbReference>
<sequence>MQKYLLAFVTVLALSSFTCLVSAPGSLASILVGTWEVREITTRQWDQTGKLEKEDIEYPTSSIHWTFSKNKLKFQDGTSTGYTVDAKTQKVAVSDQAQSIKVITSSNTQNYIDWKTTKVVEGKKVEQTFGLLKLQ</sequence>
<dbReference type="KEGG" id="ruf:TH63_02230"/>
<gene>
    <name evidence="2" type="ORF">TH63_02230</name>
</gene>
<feature type="signal peptide" evidence="1">
    <location>
        <begin position="1"/>
        <end position="28"/>
    </location>
</feature>
<feature type="chain" id="PRO_5005210938" description="Lipocalin-like domain-containing protein" evidence="1">
    <location>
        <begin position="29"/>
        <end position="135"/>
    </location>
</feature>
<evidence type="ECO:0008006" key="4">
    <source>
        <dbReference type="Google" id="ProtNLM"/>
    </source>
</evidence>
<proteinExistence type="predicted"/>
<name>A0A0H4VLV5_9BACT</name>
<dbReference type="PATRIC" id="fig|1379910.4.peg.473"/>
<accession>A0A0H4VLV5</accession>
<keyword evidence="3" id="KW-1185">Reference proteome</keyword>